<dbReference type="PANTHER" id="PTHR34504:SF2">
    <property type="entry name" value="UPF0150 PROTEIN SSL0259"/>
    <property type="match status" value="1"/>
</dbReference>
<protein>
    <submittedName>
        <fullName evidence="2">Phage-related protein</fullName>
    </submittedName>
</protein>
<dbReference type="InterPro" id="IPR031807">
    <property type="entry name" value="HicB-like"/>
</dbReference>
<dbReference type="InterPro" id="IPR035069">
    <property type="entry name" value="TTHA1013/TTHA0281-like"/>
</dbReference>
<proteinExistence type="predicted"/>
<dbReference type="Pfam" id="PF15919">
    <property type="entry name" value="HicB_lk_antitox"/>
    <property type="match status" value="1"/>
</dbReference>
<evidence type="ECO:0000313" key="3">
    <source>
        <dbReference type="Proteomes" id="UP000244338"/>
    </source>
</evidence>
<evidence type="ECO:0000313" key="2">
    <source>
        <dbReference type="EMBL" id="PTQ55816.1"/>
    </source>
</evidence>
<feature type="domain" description="HicB-like antitoxin of toxin-antitoxin system" evidence="1">
    <location>
        <begin position="6"/>
        <end position="112"/>
    </location>
</feature>
<gene>
    <name evidence="2" type="ORF">BSOLF_1431</name>
</gene>
<comment type="caution">
    <text evidence="2">The sequence shown here is derived from an EMBL/GenBank/DDBJ whole genome shotgun (WGS) entry which is preliminary data.</text>
</comment>
<name>A0A2R6XZF7_9BACL</name>
<sequence>MAKYIYPAIFDPNENSGYTVTFPDLPGCVTEGDDLDDALRMAAEAMALHLYGMERDGDAIPKPSKPVDVKLPEDAAPDAFVTLIQARTEPVIDEMQNRAVKKTLTIPQWLNDEAEKTGINFSQVLQHALKEKLGIIKKRP</sequence>
<dbReference type="PANTHER" id="PTHR34504">
    <property type="entry name" value="ANTITOXIN HICB"/>
    <property type="match status" value="1"/>
</dbReference>
<evidence type="ECO:0000259" key="1">
    <source>
        <dbReference type="Pfam" id="PF15919"/>
    </source>
</evidence>
<dbReference type="SUPFAM" id="SSF143100">
    <property type="entry name" value="TTHA1013/TTHA0281-like"/>
    <property type="match status" value="1"/>
</dbReference>
<accession>A0A2R6XZF7</accession>
<dbReference type="Proteomes" id="UP000244338">
    <property type="component" value="Unassembled WGS sequence"/>
</dbReference>
<dbReference type="EMBL" id="PEBX01000069">
    <property type="protein sequence ID" value="PTQ55816.1"/>
    <property type="molecule type" value="Genomic_DNA"/>
</dbReference>
<dbReference type="AlphaFoldDB" id="A0A2R6XZF7"/>
<reference evidence="3" key="1">
    <citation type="journal article" date="2018" name="Sci. Rep.">
        <title>Lignite coal burning seam in the remote Altai Mountains harbors a hydrogen-driven thermophilic microbial community.</title>
        <authorList>
            <person name="Kadnikov V.V."/>
            <person name="Mardanov A.V."/>
            <person name="Ivasenko D.A."/>
            <person name="Antsiferov D.V."/>
            <person name="Beletsky A.V."/>
            <person name="Karnachuk O.V."/>
            <person name="Ravin N.V."/>
        </authorList>
    </citation>
    <scope>NUCLEOTIDE SEQUENCE [LARGE SCALE GENOMIC DNA]</scope>
</reference>
<dbReference type="InterPro" id="IPR051404">
    <property type="entry name" value="TA_system_antitoxin"/>
</dbReference>
<dbReference type="Gene3D" id="3.30.160.250">
    <property type="match status" value="1"/>
</dbReference>
<organism evidence="2 3">
    <name type="scientific">Candidatus Carbonibacillus altaicus</name>
    <dbReference type="NCBI Taxonomy" id="2163959"/>
    <lineage>
        <taxon>Bacteria</taxon>
        <taxon>Bacillati</taxon>
        <taxon>Bacillota</taxon>
        <taxon>Bacilli</taxon>
        <taxon>Bacillales</taxon>
        <taxon>Candidatus Carbonibacillus</taxon>
    </lineage>
</organism>